<reference evidence="2 3" key="1">
    <citation type="journal article" date="2012" name="Science">
        <title>Ecological populations of bacteria act as socially cohesive units of antibiotic production and resistance.</title>
        <authorList>
            <person name="Cordero O.X."/>
            <person name="Wildschutte H."/>
            <person name="Kirkup B."/>
            <person name="Proehl S."/>
            <person name="Ngo L."/>
            <person name="Hussain F."/>
            <person name="Le Roux F."/>
            <person name="Mincer T."/>
            <person name="Polz M.F."/>
        </authorList>
    </citation>
    <scope>NUCLEOTIDE SEQUENCE [LARGE SCALE GENOMIC DNA]</scope>
    <source>
        <strain evidence="2 3">FF-454</strain>
    </source>
</reference>
<dbReference type="EMBL" id="AJWN02000043">
    <property type="protein sequence ID" value="OEE61815.1"/>
    <property type="molecule type" value="Genomic_DNA"/>
</dbReference>
<comment type="caution">
    <text evidence="2">The sequence shown here is derived from an EMBL/GenBank/DDBJ whole genome shotgun (WGS) entry which is preliminary data.</text>
</comment>
<dbReference type="AlphaFoldDB" id="A0A1E5C8M3"/>
<organism evidence="2 3">
    <name type="scientific">Enterovibrio norvegicus FF-454</name>
    <dbReference type="NCBI Taxonomy" id="1185651"/>
    <lineage>
        <taxon>Bacteria</taxon>
        <taxon>Pseudomonadati</taxon>
        <taxon>Pseudomonadota</taxon>
        <taxon>Gammaproteobacteria</taxon>
        <taxon>Vibrionales</taxon>
        <taxon>Vibrionaceae</taxon>
        <taxon>Enterovibrio</taxon>
    </lineage>
</organism>
<sequence>MNRKKKMIQTLKKREKKKNAKLHTSNKPKYISKADREKLALETEVVVENTTASEQASTEENV</sequence>
<dbReference type="Pfam" id="PF11661">
    <property type="entry name" value="DUF2986"/>
    <property type="match status" value="1"/>
</dbReference>
<dbReference type="Proteomes" id="UP000095039">
    <property type="component" value="Unassembled WGS sequence"/>
</dbReference>
<gene>
    <name evidence="2" type="ORF">A1OK_08635</name>
</gene>
<name>A0A1E5C8M3_9GAMM</name>
<evidence type="ECO:0000313" key="3">
    <source>
        <dbReference type="Proteomes" id="UP000095039"/>
    </source>
</evidence>
<dbReference type="InterPro" id="IPR021677">
    <property type="entry name" value="DUF2986"/>
</dbReference>
<evidence type="ECO:0000256" key="1">
    <source>
        <dbReference type="SAM" id="MobiDB-lite"/>
    </source>
</evidence>
<feature type="region of interest" description="Disordered" evidence="1">
    <location>
        <begin position="1"/>
        <end position="25"/>
    </location>
</feature>
<proteinExistence type="predicted"/>
<dbReference type="RefSeq" id="WP_016960419.1">
    <property type="nucleotide sequence ID" value="NZ_AJWN02000043.1"/>
</dbReference>
<keyword evidence="3" id="KW-1185">Reference proteome</keyword>
<accession>A0A1E5C8M3</accession>
<protein>
    <submittedName>
        <fullName evidence="2">DUF2986 domain-containing protein</fullName>
    </submittedName>
</protein>
<evidence type="ECO:0000313" key="2">
    <source>
        <dbReference type="EMBL" id="OEE61815.1"/>
    </source>
</evidence>